<dbReference type="Proteomes" id="UP000236151">
    <property type="component" value="Unassembled WGS sequence"/>
</dbReference>
<evidence type="ECO:0000313" key="3">
    <source>
        <dbReference type="Proteomes" id="UP000236151"/>
    </source>
</evidence>
<dbReference type="EMBL" id="NIOJ01000019">
    <property type="protein sequence ID" value="PNT99307.1"/>
    <property type="molecule type" value="Genomic_DNA"/>
</dbReference>
<keyword evidence="3" id="KW-1185">Reference proteome</keyword>
<sequence>MVLETKNLIIRQFEKTDDADLLEAMECPLVHQMYSNGFTAIDKVQGYIQLLLQEYQSGKVRTLAVAEKSSNKLIGSITLDVLEFFARAEISYWINKSYRNMGYATEAVKAIIAYCFDALSLNRVQALTSNPASERVLKKSGMIYEGTLRQYFKFGDTSWDVKMYAILKEDYSSAKGS</sequence>
<organism evidence="2 3">
    <name type="scientific">Clostridium thermosuccinogenes</name>
    <dbReference type="NCBI Taxonomy" id="84032"/>
    <lineage>
        <taxon>Bacteria</taxon>
        <taxon>Bacillati</taxon>
        <taxon>Bacillota</taxon>
        <taxon>Clostridia</taxon>
        <taxon>Eubacteriales</taxon>
        <taxon>Clostridiaceae</taxon>
        <taxon>Clostridium</taxon>
    </lineage>
</organism>
<dbReference type="GO" id="GO:0008999">
    <property type="term" value="F:protein-N-terminal-alanine acetyltransferase activity"/>
    <property type="evidence" value="ECO:0007669"/>
    <property type="project" value="TreeGrafter"/>
</dbReference>
<dbReference type="PROSITE" id="PS51186">
    <property type="entry name" value="GNAT"/>
    <property type="match status" value="1"/>
</dbReference>
<dbReference type="GO" id="GO:0005737">
    <property type="term" value="C:cytoplasm"/>
    <property type="evidence" value="ECO:0007669"/>
    <property type="project" value="TreeGrafter"/>
</dbReference>
<dbReference type="KEGG" id="cthd:CDO33_15125"/>
<gene>
    <name evidence="2" type="ORF">CDQ84_08820</name>
</gene>
<dbReference type="SUPFAM" id="SSF55729">
    <property type="entry name" value="Acyl-CoA N-acyltransferases (Nat)"/>
    <property type="match status" value="1"/>
</dbReference>
<dbReference type="PANTHER" id="PTHR43792:SF9">
    <property type="entry name" value="RIBOSOMAL-PROTEIN-ALANINE ACETYLTRANSFERASE"/>
    <property type="match status" value="1"/>
</dbReference>
<name>A0A2K2FKJ2_9CLOT</name>
<proteinExistence type="predicted"/>
<protein>
    <recommendedName>
        <fullName evidence="1">N-acetyltransferase domain-containing protein</fullName>
    </recommendedName>
</protein>
<dbReference type="Gene3D" id="3.40.630.30">
    <property type="match status" value="1"/>
</dbReference>
<evidence type="ECO:0000259" key="1">
    <source>
        <dbReference type="PROSITE" id="PS51186"/>
    </source>
</evidence>
<dbReference type="InterPro" id="IPR016181">
    <property type="entry name" value="Acyl_CoA_acyltransferase"/>
</dbReference>
<dbReference type="InterPro" id="IPR000182">
    <property type="entry name" value="GNAT_dom"/>
</dbReference>
<dbReference type="Pfam" id="PF13302">
    <property type="entry name" value="Acetyltransf_3"/>
    <property type="match status" value="1"/>
</dbReference>
<comment type="caution">
    <text evidence="2">The sequence shown here is derived from an EMBL/GenBank/DDBJ whole genome shotgun (WGS) entry which is preliminary data.</text>
</comment>
<feature type="domain" description="N-acetyltransferase" evidence="1">
    <location>
        <begin position="8"/>
        <end position="164"/>
    </location>
</feature>
<reference evidence="2 3" key="1">
    <citation type="submission" date="2017-06" db="EMBL/GenBank/DDBJ databases">
        <title>Investigating the central metabolism of Clostridium thermosuccinogenes.</title>
        <authorList>
            <person name="Koendjbiharie J.G."/>
            <person name="van Kranenburg R."/>
        </authorList>
    </citation>
    <scope>NUCLEOTIDE SEQUENCE [LARGE SCALE GENOMIC DNA]</scope>
    <source>
        <strain evidence="2 3">DSM 5806</strain>
    </source>
</reference>
<dbReference type="RefSeq" id="WP_103081376.1">
    <property type="nucleotide sequence ID" value="NZ_CP021850.1"/>
</dbReference>
<dbReference type="InterPro" id="IPR051531">
    <property type="entry name" value="N-acetyltransferase"/>
</dbReference>
<evidence type="ECO:0000313" key="2">
    <source>
        <dbReference type="EMBL" id="PNT99307.1"/>
    </source>
</evidence>
<dbReference type="OrthoDB" id="9785602at2"/>
<accession>A0A2K2FKJ2</accession>
<dbReference type="PANTHER" id="PTHR43792">
    <property type="entry name" value="GNAT FAMILY, PUTATIVE (AFU_ORTHOLOGUE AFUA_3G00765)-RELATED-RELATED"/>
    <property type="match status" value="1"/>
</dbReference>
<dbReference type="AlphaFoldDB" id="A0A2K2FKJ2"/>